<keyword evidence="4 7" id="KW-0812">Transmembrane</keyword>
<feature type="transmembrane region" description="Helical" evidence="7">
    <location>
        <begin position="285"/>
        <end position="305"/>
    </location>
</feature>
<evidence type="ECO:0000259" key="9">
    <source>
        <dbReference type="PROSITE" id="PS50928"/>
    </source>
</evidence>
<accession>A0ABN3CJY3</accession>
<gene>
    <name evidence="10" type="ORF">GCM10009850_052140</name>
</gene>
<feature type="transmembrane region" description="Helical" evidence="7">
    <location>
        <begin position="233"/>
        <end position="253"/>
    </location>
</feature>
<feature type="transmembrane region" description="Helical" evidence="7">
    <location>
        <begin position="134"/>
        <end position="152"/>
    </location>
</feature>
<evidence type="ECO:0000256" key="7">
    <source>
        <dbReference type="RuleBase" id="RU363032"/>
    </source>
</evidence>
<keyword evidence="3" id="KW-1003">Cell membrane</keyword>
<feature type="transmembrane region" description="Helical" evidence="7">
    <location>
        <begin position="172"/>
        <end position="190"/>
    </location>
</feature>
<sequence>MTSDTVRAAPRTPSGPVPGTVPTTPRPPLLRRLGDLPVAVLFVLPAAVGFALFYLWPAVRGAYLSLTKYNVLTPPRFIGLENYQKLFGDRLFWNALKVTAEYVVLNIVSQTVISMLLAVLLYRLTKSMIVRGIVLLPYLVANVIVALLWFWMLDFQLGVVNNVIEWLGFDRVAFFGSDLAIPTIAGINTWRHMGYTALLIFAGLQMIPPSVYEAAAIDGASEWRTFWRVTLPLLRPVMALVMVLSVIGSFQVFDTIAVTTAGGPINATRVIYFYIYDLAFNRFNFGYAAALSSVLFVLLAGVAYLQLRLSRAGESDLRSS</sequence>
<keyword evidence="2 7" id="KW-0813">Transport</keyword>
<dbReference type="PANTHER" id="PTHR30193">
    <property type="entry name" value="ABC TRANSPORTER PERMEASE PROTEIN"/>
    <property type="match status" value="1"/>
</dbReference>
<dbReference type="InterPro" id="IPR000515">
    <property type="entry name" value="MetI-like"/>
</dbReference>
<name>A0ABN3CJY3_9ACTN</name>
<evidence type="ECO:0000313" key="11">
    <source>
        <dbReference type="Proteomes" id="UP001499843"/>
    </source>
</evidence>
<dbReference type="Gene3D" id="1.10.3720.10">
    <property type="entry name" value="MetI-like"/>
    <property type="match status" value="1"/>
</dbReference>
<dbReference type="RefSeq" id="WP_344479549.1">
    <property type="nucleotide sequence ID" value="NZ_BAAAQX010000013.1"/>
</dbReference>
<feature type="domain" description="ABC transmembrane type-1" evidence="9">
    <location>
        <begin position="96"/>
        <end position="306"/>
    </location>
</feature>
<evidence type="ECO:0000256" key="1">
    <source>
        <dbReference type="ARBA" id="ARBA00004651"/>
    </source>
</evidence>
<evidence type="ECO:0000313" key="10">
    <source>
        <dbReference type="EMBL" id="GAA2209755.1"/>
    </source>
</evidence>
<evidence type="ECO:0000256" key="3">
    <source>
        <dbReference type="ARBA" id="ARBA00022475"/>
    </source>
</evidence>
<feature type="compositionally biased region" description="Low complexity" evidence="8">
    <location>
        <begin position="10"/>
        <end position="23"/>
    </location>
</feature>
<dbReference type="Proteomes" id="UP001499843">
    <property type="component" value="Unassembled WGS sequence"/>
</dbReference>
<reference evidence="10 11" key="1">
    <citation type="journal article" date="2019" name="Int. J. Syst. Evol. Microbiol.">
        <title>The Global Catalogue of Microorganisms (GCM) 10K type strain sequencing project: providing services to taxonomists for standard genome sequencing and annotation.</title>
        <authorList>
            <consortium name="The Broad Institute Genomics Platform"/>
            <consortium name="The Broad Institute Genome Sequencing Center for Infectious Disease"/>
            <person name="Wu L."/>
            <person name="Ma J."/>
        </authorList>
    </citation>
    <scope>NUCLEOTIDE SEQUENCE [LARGE SCALE GENOMIC DNA]</scope>
    <source>
        <strain evidence="10 11">JCM 16114</strain>
    </source>
</reference>
<feature type="region of interest" description="Disordered" evidence="8">
    <location>
        <begin position="1"/>
        <end position="26"/>
    </location>
</feature>
<dbReference type="Pfam" id="PF00528">
    <property type="entry name" value="BPD_transp_1"/>
    <property type="match status" value="1"/>
</dbReference>
<dbReference type="PANTHER" id="PTHR30193:SF41">
    <property type="entry name" value="DIACETYLCHITOBIOSE UPTAKE SYSTEM PERMEASE PROTEIN NGCF"/>
    <property type="match status" value="1"/>
</dbReference>
<feature type="transmembrane region" description="Helical" evidence="7">
    <location>
        <begin position="36"/>
        <end position="56"/>
    </location>
</feature>
<dbReference type="EMBL" id="BAAAQX010000013">
    <property type="protein sequence ID" value="GAA2209755.1"/>
    <property type="molecule type" value="Genomic_DNA"/>
</dbReference>
<evidence type="ECO:0000256" key="6">
    <source>
        <dbReference type="ARBA" id="ARBA00023136"/>
    </source>
</evidence>
<comment type="subcellular location">
    <subcellularLocation>
        <location evidence="1 7">Cell membrane</location>
        <topology evidence="1 7">Multi-pass membrane protein</topology>
    </subcellularLocation>
</comment>
<keyword evidence="11" id="KW-1185">Reference proteome</keyword>
<dbReference type="CDD" id="cd06261">
    <property type="entry name" value="TM_PBP2"/>
    <property type="match status" value="1"/>
</dbReference>
<organism evidence="10 11">
    <name type="scientific">Nonomuraea monospora</name>
    <dbReference type="NCBI Taxonomy" id="568818"/>
    <lineage>
        <taxon>Bacteria</taxon>
        <taxon>Bacillati</taxon>
        <taxon>Actinomycetota</taxon>
        <taxon>Actinomycetes</taxon>
        <taxon>Streptosporangiales</taxon>
        <taxon>Streptosporangiaceae</taxon>
        <taxon>Nonomuraea</taxon>
    </lineage>
</organism>
<keyword evidence="6 7" id="KW-0472">Membrane</keyword>
<keyword evidence="5 7" id="KW-1133">Transmembrane helix</keyword>
<evidence type="ECO:0000256" key="2">
    <source>
        <dbReference type="ARBA" id="ARBA00022448"/>
    </source>
</evidence>
<comment type="caution">
    <text evidence="10">The sequence shown here is derived from an EMBL/GenBank/DDBJ whole genome shotgun (WGS) entry which is preliminary data.</text>
</comment>
<evidence type="ECO:0000256" key="4">
    <source>
        <dbReference type="ARBA" id="ARBA00022692"/>
    </source>
</evidence>
<dbReference type="SUPFAM" id="SSF161098">
    <property type="entry name" value="MetI-like"/>
    <property type="match status" value="1"/>
</dbReference>
<dbReference type="InterPro" id="IPR035906">
    <property type="entry name" value="MetI-like_sf"/>
</dbReference>
<evidence type="ECO:0000256" key="5">
    <source>
        <dbReference type="ARBA" id="ARBA00022989"/>
    </source>
</evidence>
<comment type="similarity">
    <text evidence="7">Belongs to the binding-protein-dependent transport system permease family.</text>
</comment>
<proteinExistence type="inferred from homology"/>
<dbReference type="InterPro" id="IPR051393">
    <property type="entry name" value="ABC_transporter_permease"/>
</dbReference>
<feature type="transmembrane region" description="Helical" evidence="7">
    <location>
        <begin position="102"/>
        <end position="122"/>
    </location>
</feature>
<evidence type="ECO:0000256" key="8">
    <source>
        <dbReference type="SAM" id="MobiDB-lite"/>
    </source>
</evidence>
<protein>
    <submittedName>
        <fullName evidence="10">Sugar ABC transporter permease</fullName>
    </submittedName>
</protein>
<dbReference type="PROSITE" id="PS50928">
    <property type="entry name" value="ABC_TM1"/>
    <property type="match status" value="1"/>
</dbReference>